<dbReference type="SUPFAM" id="SSF52540">
    <property type="entry name" value="P-loop containing nucleoside triphosphate hydrolases"/>
    <property type="match status" value="1"/>
</dbReference>
<dbReference type="PANTHER" id="PTHR23155:SF1152">
    <property type="entry name" value="AAA+ ATPASE DOMAIN-CONTAINING PROTEIN"/>
    <property type="match status" value="1"/>
</dbReference>
<keyword evidence="7" id="KW-0677">Repeat</keyword>
<dbReference type="PANTHER" id="PTHR23155">
    <property type="entry name" value="DISEASE RESISTANCE PROTEIN RP"/>
    <property type="match status" value="1"/>
</dbReference>
<evidence type="ECO:0000256" key="1">
    <source>
        <dbReference type="ARBA" id="ARBA00002074"/>
    </source>
</evidence>
<evidence type="ECO:0000256" key="5">
    <source>
        <dbReference type="ARBA" id="ARBA00022614"/>
    </source>
</evidence>
<dbReference type="Pfam" id="PF23598">
    <property type="entry name" value="LRR_14"/>
    <property type="match status" value="1"/>
</dbReference>
<evidence type="ECO:0000256" key="7">
    <source>
        <dbReference type="ARBA" id="ARBA00022737"/>
    </source>
</evidence>
<evidence type="ECO:0000256" key="9">
    <source>
        <dbReference type="ARBA" id="ARBA00022821"/>
    </source>
</evidence>
<dbReference type="FunFam" id="3.40.50.300:FF:001091">
    <property type="entry name" value="Probable disease resistance protein At1g61300"/>
    <property type="match status" value="1"/>
</dbReference>
<accession>A0A022Q138</accession>
<proteinExistence type="inferred from homology"/>
<keyword evidence="15" id="KW-1185">Reference proteome</keyword>
<dbReference type="Pfam" id="PF00931">
    <property type="entry name" value="NB-ARC"/>
    <property type="match status" value="1"/>
</dbReference>
<dbReference type="AlphaFoldDB" id="A0A022Q138"/>
<dbReference type="Gene3D" id="1.10.10.10">
    <property type="entry name" value="Winged helix-like DNA-binding domain superfamily/Winged helix DNA-binding domain"/>
    <property type="match status" value="1"/>
</dbReference>
<dbReference type="Gene3D" id="1.10.8.430">
    <property type="entry name" value="Helical domain of apoptotic protease-activating factors"/>
    <property type="match status" value="1"/>
</dbReference>
<feature type="domain" description="Disease resistance protein winged helix" evidence="12">
    <location>
        <begin position="403"/>
        <end position="473"/>
    </location>
</feature>
<name>A0A022Q138_ERYGU</name>
<dbReference type="GO" id="GO:0009626">
    <property type="term" value="P:plant-type hypersensitive response"/>
    <property type="evidence" value="ECO:0007669"/>
    <property type="project" value="UniProtKB-KW"/>
</dbReference>
<dbReference type="GO" id="GO:0005737">
    <property type="term" value="C:cytoplasm"/>
    <property type="evidence" value="ECO:0007669"/>
    <property type="project" value="UniProtKB-SubCell"/>
</dbReference>
<dbReference type="InterPro" id="IPR036388">
    <property type="entry name" value="WH-like_DNA-bd_sf"/>
</dbReference>
<evidence type="ECO:0000256" key="10">
    <source>
        <dbReference type="ARBA" id="ARBA00022840"/>
    </source>
</evidence>
<evidence type="ECO:0000259" key="13">
    <source>
        <dbReference type="Pfam" id="PF23598"/>
    </source>
</evidence>
<feature type="domain" description="Disease resistance R13L4/SHOC-2-like LRR" evidence="13">
    <location>
        <begin position="523"/>
        <end position="800"/>
    </location>
</feature>
<dbReference type="EMBL" id="KI632223">
    <property type="protein sequence ID" value="EYU21751.1"/>
    <property type="molecule type" value="Genomic_DNA"/>
</dbReference>
<keyword evidence="6" id="KW-0381">Hypersensitive response</keyword>
<evidence type="ECO:0000256" key="6">
    <source>
        <dbReference type="ARBA" id="ARBA00022667"/>
    </source>
</evidence>
<gene>
    <name evidence="14" type="ORF">MIMGU_mgv1a001232mg</name>
</gene>
<dbReference type="InterPro" id="IPR027417">
    <property type="entry name" value="P-loop_NTPase"/>
</dbReference>
<dbReference type="GO" id="GO:0051607">
    <property type="term" value="P:defense response to virus"/>
    <property type="evidence" value="ECO:0007669"/>
    <property type="project" value="UniProtKB-ARBA"/>
</dbReference>
<dbReference type="FunFam" id="1.10.10.10:FF:000322">
    <property type="entry name" value="Probable disease resistance protein At1g63360"/>
    <property type="match status" value="1"/>
</dbReference>
<evidence type="ECO:0000256" key="3">
    <source>
        <dbReference type="ARBA" id="ARBA00008894"/>
    </source>
</evidence>
<dbReference type="eggNOG" id="KOG4658">
    <property type="taxonomic scope" value="Eukaryota"/>
</dbReference>
<dbReference type="GO" id="GO:0043531">
    <property type="term" value="F:ADP binding"/>
    <property type="evidence" value="ECO:0007669"/>
    <property type="project" value="InterPro"/>
</dbReference>
<evidence type="ECO:0000259" key="12">
    <source>
        <dbReference type="Pfam" id="PF23559"/>
    </source>
</evidence>
<keyword evidence="8" id="KW-0547">Nucleotide-binding</keyword>
<reference evidence="14 15" key="1">
    <citation type="journal article" date="2013" name="Proc. Natl. Acad. Sci. U.S.A.">
        <title>Fine-scale variation in meiotic recombination in Mimulus inferred from population shotgun sequencing.</title>
        <authorList>
            <person name="Hellsten U."/>
            <person name="Wright K.M."/>
            <person name="Jenkins J."/>
            <person name="Shu S."/>
            <person name="Yuan Y."/>
            <person name="Wessler S.R."/>
            <person name="Schmutz J."/>
            <person name="Willis J.H."/>
            <person name="Rokhsar D.S."/>
        </authorList>
    </citation>
    <scope>NUCLEOTIDE SEQUENCE [LARGE SCALE GENOMIC DNA]</scope>
    <source>
        <strain evidence="15">cv. DUN x IM62</strain>
    </source>
</reference>
<dbReference type="Pfam" id="PF23559">
    <property type="entry name" value="WHD_DRP"/>
    <property type="match status" value="1"/>
</dbReference>
<dbReference type="SUPFAM" id="SSF52058">
    <property type="entry name" value="L domain-like"/>
    <property type="match status" value="1"/>
</dbReference>
<protein>
    <submittedName>
        <fullName evidence="14">Uncharacterized protein</fullName>
    </submittedName>
</protein>
<keyword evidence="5" id="KW-0433">Leucine-rich repeat</keyword>
<keyword evidence="4" id="KW-0963">Cytoplasm</keyword>
<dbReference type="InterPro" id="IPR002182">
    <property type="entry name" value="NB-ARC"/>
</dbReference>
<evidence type="ECO:0000313" key="14">
    <source>
        <dbReference type="EMBL" id="EYU21751.1"/>
    </source>
</evidence>
<dbReference type="InterPro" id="IPR055414">
    <property type="entry name" value="LRR_R13L4/SHOC2-like"/>
</dbReference>
<evidence type="ECO:0000256" key="8">
    <source>
        <dbReference type="ARBA" id="ARBA00022741"/>
    </source>
</evidence>
<sequence length="859" mass="97258">MAYAALVSLTQTTDQILTNKKHPIFLPNKQPIISIHEYSIFLQAFLEDFPDKATTLEVRIGDAATEAEDTIEFLTSDQIRPSKYGNRRRNFRDLEKVTGDLDSIAADVMLIKNGAGTKTAQLIGDFFPGDSVSSSPKLASTGKNLMVGFNDDLIAVKSRLCGESSKLEVIPIFGMGGIGKTTLARSAYDDPLTMQHFVIRGWVTISQHYSAHDLLSGLVSSMKEFIKEEPAQAMKQKIYQTLIGRRYLIVLDDMWSTKAWDDTKRIFPDNNNGSRILLTTRLSDVAAYADPCSPLHEMPFMDADQSWDLLQQKVFGHEENYPLELENIGKEIARGCRGLPLAIVVIAGVLSTVSKTRSSWEEISKNINSTVGTKDGQIEKILYLSYTHLPHHLRPCFLYMGGFPEDYEIRASKLVKLWVAESFLKPSSSRSFEEGAEDYLEDLVKRSLIFVTKRKSNGRIKSCSVHDLVRDLCIRKANEEKFHRHITDRYVSDVLLERIKNQRRICIAHSYLDRETSIYGSSIRTVICFQRNASSLGFVGNIRLLRVLDVVDANFSPFILYVSLPSKLFELFHLRYLAFSYPTTIPSDISNLQNLQSLIVRSVGTCFVPLPREIWRMPQLRHLVCRSFGPLPCPDEGATLALENLQTLAVVTNFVCSEKITEMLPNLRKLGIVYSGDDCYQEFHLGNLVLLCKLESLKLEVIGRPHFRTRLNPVFPRLLKELTLSGFGIINWKDMTIVGSLLNLQVLKLRDSACEGYEWITNEGEFLELKYLLIDNSDPQQWITESDHFPSLRFLLLHSCRNLSEIPNCVGDISSLELIEVKYGNKSLVDSAKQIEEEQQSYGNEGLQLHLHSSSLFQP</sequence>
<dbReference type="PRINTS" id="PR00364">
    <property type="entry name" value="DISEASERSIST"/>
</dbReference>
<evidence type="ECO:0000256" key="2">
    <source>
        <dbReference type="ARBA" id="ARBA00004496"/>
    </source>
</evidence>
<keyword evidence="10" id="KW-0067">ATP-binding</keyword>
<dbReference type="InterPro" id="IPR042197">
    <property type="entry name" value="Apaf_helical"/>
</dbReference>
<keyword evidence="9" id="KW-0611">Plant defense</keyword>
<evidence type="ECO:0000313" key="15">
    <source>
        <dbReference type="Proteomes" id="UP000030748"/>
    </source>
</evidence>
<evidence type="ECO:0000256" key="4">
    <source>
        <dbReference type="ARBA" id="ARBA00022490"/>
    </source>
</evidence>
<feature type="domain" description="NB-ARC" evidence="11">
    <location>
        <begin position="153"/>
        <end position="318"/>
    </location>
</feature>
<dbReference type="GO" id="GO:0005524">
    <property type="term" value="F:ATP binding"/>
    <property type="evidence" value="ECO:0007669"/>
    <property type="project" value="UniProtKB-KW"/>
</dbReference>
<comment type="subcellular location">
    <subcellularLocation>
        <location evidence="2">Cytoplasm</location>
    </subcellularLocation>
</comment>
<dbReference type="InterPro" id="IPR058922">
    <property type="entry name" value="WHD_DRP"/>
</dbReference>
<comment type="function">
    <text evidence="1">Confers resistance to late blight (Phytophthora infestans) races carrying the avirulence gene Avr1. Resistance proteins guard the plant against pathogens that contain an appropriate avirulence protein via an indirect interaction with this avirulence protein. That triggers a defense system including the hypersensitive response, which restricts the pathogen growth.</text>
</comment>
<dbReference type="Gene3D" id="3.40.50.300">
    <property type="entry name" value="P-loop containing nucleotide triphosphate hydrolases"/>
    <property type="match status" value="1"/>
</dbReference>
<dbReference type="InterPro" id="IPR032675">
    <property type="entry name" value="LRR_dom_sf"/>
</dbReference>
<dbReference type="Proteomes" id="UP000030748">
    <property type="component" value="Unassembled WGS sequence"/>
</dbReference>
<dbReference type="Gene3D" id="3.80.10.10">
    <property type="entry name" value="Ribonuclease Inhibitor"/>
    <property type="match status" value="1"/>
</dbReference>
<dbReference type="Gene3D" id="1.20.5.4130">
    <property type="match status" value="1"/>
</dbReference>
<organism evidence="14 15">
    <name type="scientific">Erythranthe guttata</name>
    <name type="common">Yellow monkey flower</name>
    <name type="synonym">Mimulus guttatus</name>
    <dbReference type="NCBI Taxonomy" id="4155"/>
    <lineage>
        <taxon>Eukaryota</taxon>
        <taxon>Viridiplantae</taxon>
        <taxon>Streptophyta</taxon>
        <taxon>Embryophyta</taxon>
        <taxon>Tracheophyta</taxon>
        <taxon>Spermatophyta</taxon>
        <taxon>Magnoliopsida</taxon>
        <taxon>eudicotyledons</taxon>
        <taxon>Gunneridae</taxon>
        <taxon>Pentapetalae</taxon>
        <taxon>asterids</taxon>
        <taxon>lamiids</taxon>
        <taxon>Lamiales</taxon>
        <taxon>Phrymaceae</taxon>
        <taxon>Erythranthe</taxon>
    </lineage>
</organism>
<evidence type="ECO:0000259" key="11">
    <source>
        <dbReference type="Pfam" id="PF00931"/>
    </source>
</evidence>
<dbReference type="InterPro" id="IPR044974">
    <property type="entry name" value="Disease_R_plants"/>
</dbReference>
<comment type="similarity">
    <text evidence="3">Belongs to the disease resistance NB-LRR family.</text>
</comment>